<sequence length="34" mass="4426">MHREIHYTLIYEFIRYEKEVYINLYPVPDLYYLK</sequence>
<accession>A0A521CND7</accession>
<organism evidence="1 2">
    <name type="scientific">Chryseobacterium rhizoplanae</name>
    <dbReference type="NCBI Taxonomy" id="1609531"/>
    <lineage>
        <taxon>Bacteria</taxon>
        <taxon>Pseudomonadati</taxon>
        <taxon>Bacteroidota</taxon>
        <taxon>Flavobacteriia</taxon>
        <taxon>Flavobacteriales</taxon>
        <taxon>Weeksellaceae</taxon>
        <taxon>Chryseobacterium group</taxon>
        <taxon>Chryseobacterium</taxon>
    </lineage>
</organism>
<proteinExistence type="predicted"/>
<name>A0A521CND7_9FLAO</name>
<gene>
    <name evidence="1" type="ORF">SAMN06265171_103132</name>
</gene>
<reference evidence="1 2" key="1">
    <citation type="submission" date="2017-05" db="EMBL/GenBank/DDBJ databases">
        <authorList>
            <person name="Varghese N."/>
            <person name="Submissions S."/>
        </authorList>
    </citation>
    <scope>NUCLEOTIDE SEQUENCE [LARGE SCALE GENOMIC DNA]</scope>
    <source>
        <strain evidence="1 2">DSM 29371</strain>
    </source>
</reference>
<dbReference type="EMBL" id="FXTC01000003">
    <property type="protein sequence ID" value="SMO60271.1"/>
    <property type="molecule type" value="Genomic_DNA"/>
</dbReference>
<keyword evidence="2" id="KW-1185">Reference proteome</keyword>
<evidence type="ECO:0000313" key="1">
    <source>
        <dbReference type="EMBL" id="SMO60271.1"/>
    </source>
</evidence>
<dbReference type="Proteomes" id="UP000316916">
    <property type="component" value="Unassembled WGS sequence"/>
</dbReference>
<evidence type="ECO:0000313" key="2">
    <source>
        <dbReference type="Proteomes" id="UP000316916"/>
    </source>
</evidence>
<protein>
    <submittedName>
        <fullName evidence="1">Uncharacterized protein</fullName>
    </submittedName>
</protein>
<dbReference type="AlphaFoldDB" id="A0A521CND7"/>